<evidence type="ECO:0000256" key="1">
    <source>
        <dbReference type="SAM" id="MobiDB-lite"/>
    </source>
</evidence>
<feature type="region of interest" description="Disordered" evidence="1">
    <location>
        <begin position="1"/>
        <end position="22"/>
    </location>
</feature>
<organism evidence="2 3">
    <name type="scientific">Setaria digitata</name>
    <dbReference type="NCBI Taxonomy" id="48799"/>
    <lineage>
        <taxon>Eukaryota</taxon>
        <taxon>Metazoa</taxon>
        <taxon>Ecdysozoa</taxon>
        <taxon>Nematoda</taxon>
        <taxon>Chromadorea</taxon>
        <taxon>Rhabditida</taxon>
        <taxon>Spirurina</taxon>
        <taxon>Spiruromorpha</taxon>
        <taxon>Filarioidea</taxon>
        <taxon>Setariidae</taxon>
        <taxon>Setaria</taxon>
    </lineage>
</organism>
<evidence type="ECO:0000313" key="2">
    <source>
        <dbReference type="Proteomes" id="UP000887581"/>
    </source>
</evidence>
<dbReference type="AlphaFoldDB" id="A0A915Q3Z2"/>
<dbReference type="Proteomes" id="UP000887581">
    <property type="component" value="Unplaced"/>
</dbReference>
<feature type="compositionally biased region" description="Basic and acidic residues" evidence="1">
    <location>
        <begin position="11"/>
        <end position="22"/>
    </location>
</feature>
<name>A0A915Q3Z2_9BILA</name>
<accession>A0A915Q3Z2</accession>
<proteinExistence type="predicted"/>
<dbReference type="WBParaSite" id="sdigi.contig9.g996.t1">
    <property type="protein sequence ID" value="sdigi.contig9.g996.t1"/>
    <property type="gene ID" value="sdigi.contig9.g996"/>
</dbReference>
<protein>
    <submittedName>
        <fullName evidence="3">Apple domain-containing protein</fullName>
    </submittedName>
</protein>
<sequence length="113" mass="12971">MQVESVTVHGGVDKSAGKERSFTWEPREKTCHPSDGTRLLCVCSKLCDASRMCDDSSLFSYWEWGEKRGPLWKDNTYGDCQIRSTGASTRRFQRLFLHRQQAVTVIRFVCVAF</sequence>
<evidence type="ECO:0000313" key="3">
    <source>
        <dbReference type="WBParaSite" id="sdigi.contig9.g996.t1"/>
    </source>
</evidence>
<reference evidence="3" key="1">
    <citation type="submission" date="2022-11" db="UniProtKB">
        <authorList>
            <consortium name="WormBaseParasite"/>
        </authorList>
    </citation>
    <scope>IDENTIFICATION</scope>
</reference>
<keyword evidence="2" id="KW-1185">Reference proteome</keyword>